<dbReference type="Proteomes" id="UP000199063">
    <property type="component" value="Unassembled WGS sequence"/>
</dbReference>
<dbReference type="EMBL" id="FNHI01000013">
    <property type="protein sequence ID" value="SDM77060.1"/>
    <property type="molecule type" value="Genomic_DNA"/>
</dbReference>
<dbReference type="GeneID" id="96657123"/>
<proteinExistence type="predicted"/>
<feature type="region of interest" description="Disordered" evidence="1">
    <location>
        <begin position="1"/>
        <end position="45"/>
    </location>
</feature>
<dbReference type="AlphaFoldDB" id="A0A1G9VXV0"/>
<protein>
    <submittedName>
        <fullName evidence="2">Uncharacterized protein</fullName>
    </submittedName>
</protein>
<evidence type="ECO:0000256" key="1">
    <source>
        <dbReference type="SAM" id="MobiDB-lite"/>
    </source>
</evidence>
<dbReference type="RefSeq" id="WP_167746043.1">
    <property type="nucleotide sequence ID" value="NZ_FNHI01000013.1"/>
</dbReference>
<reference evidence="3" key="1">
    <citation type="submission" date="2016-10" db="EMBL/GenBank/DDBJ databases">
        <authorList>
            <person name="Varghese N."/>
            <person name="Submissions S."/>
        </authorList>
    </citation>
    <scope>NUCLEOTIDE SEQUENCE [LARGE SCALE GENOMIC DNA]</scope>
    <source>
        <strain evidence="3">CGMCC 4.7042</strain>
    </source>
</reference>
<keyword evidence="3" id="KW-1185">Reference proteome</keyword>
<accession>A0A1G9VXV0</accession>
<evidence type="ECO:0000313" key="3">
    <source>
        <dbReference type="Proteomes" id="UP000199063"/>
    </source>
</evidence>
<organism evidence="2 3">
    <name type="scientific">Streptomyces wuyuanensis</name>
    <dbReference type="NCBI Taxonomy" id="1196353"/>
    <lineage>
        <taxon>Bacteria</taxon>
        <taxon>Bacillati</taxon>
        <taxon>Actinomycetota</taxon>
        <taxon>Actinomycetes</taxon>
        <taxon>Kitasatosporales</taxon>
        <taxon>Streptomycetaceae</taxon>
        <taxon>Streptomyces</taxon>
    </lineage>
</organism>
<dbReference type="STRING" id="1196353.SAMN05444921_11342"/>
<name>A0A1G9VXV0_9ACTN</name>
<gene>
    <name evidence="2" type="ORF">SAMN05444921_11342</name>
</gene>
<sequence length="45" mass="4872">MALKKTMPAAPQTRPDPKHETTYSASRGGHYPTGQKPVPGAPKKR</sequence>
<evidence type="ECO:0000313" key="2">
    <source>
        <dbReference type="EMBL" id="SDM77060.1"/>
    </source>
</evidence>